<dbReference type="AlphaFoldDB" id="A0A5J9W5V2"/>
<dbReference type="Pfam" id="PF04147">
    <property type="entry name" value="Nop14"/>
    <property type="match status" value="1"/>
</dbReference>
<evidence type="ECO:0000256" key="3">
    <source>
        <dbReference type="ARBA" id="ARBA00022517"/>
    </source>
</evidence>
<evidence type="ECO:0000313" key="9">
    <source>
        <dbReference type="Proteomes" id="UP000324897"/>
    </source>
</evidence>
<feature type="compositionally biased region" description="Polar residues" evidence="7">
    <location>
        <begin position="184"/>
        <end position="193"/>
    </location>
</feature>
<keyword evidence="3" id="KW-0690">Ribosome biogenesis</keyword>
<comment type="caution">
    <text evidence="8">The sequence shown here is derived from an EMBL/GenBank/DDBJ whole genome shotgun (WGS) entry which is preliminary data.</text>
</comment>
<feature type="compositionally biased region" description="Basic residues" evidence="7">
    <location>
        <begin position="18"/>
        <end position="27"/>
    </location>
</feature>
<keyword evidence="4" id="KW-0698">rRNA processing</keyword>
<dbReference type="Proteomes" id="UP000324897">
    <property type="component" value="Unassembled WGS sequence"/>
</dbReference>
<feature type="compositionally biased region" description="Basic and acidic residues" evidence="7">
    <location>
        <begin position="149"/>
        <end position="158"/>
    </location>
</feature>
<feature type="compositionally biased region" description="Basic and acidic residues" evidence="7">
    <location>
        <begin position="291"/>
        <end position="328"/>
    </location>
</feature>
<evidence type="ECO:0000256" key="1">
    <source>
        <dbReference type="ARBA" id="ARBA00004604"/>
    </source>
</evidence>
<keyword evidence="5" id="KW-0539">Nucleus</keyword>
<dbReference type="InterPro" id="IPR007276">
    <property type="entry name" value="Nop14"/>
</dbReference>
<dbReference type="GO" id="GO:0030692">
    <property type="term" value="C:Noc4p-Nop14p complex"/>
    <property type="evidence" value="ECO:0007669"/>
    <property type="project" value="TreeGrafter"/>
</dbReference>
<feature type="compositionally biased region" description="Basic and acidic residues" evidence="7">
    <location>
        <begin position="893"/>
        <end position="906"/>
    </location>
</feature>
<feature type="region of interest" description="Disordered" evidence="7">
    <location>
        <begin position="291"/>
        <end position="443"/>
    </location>
</feature>
<evidence type="ECO:0000256" key="6">
    <source>
        <dbReference type="ARBA" id="ARBA00024695"/>
    </source>
</evidence>
<evidence type="ECO:0000313" key="8">
    <source>
        <dbReference type="EMBL" id="TVU43548.1"/>
    </source>
</evidence>
<comment type="function">
    <text evidence="6">Involved in nucleolar processing of pre-18S ribosomal RNA. Has a role in the nuclear export of 40S pre-ribosomal subunit to the cytoplasm.</text>
</comment>
<feature type="compositionally biased region" description="Basic and acidic residues" evidence="7">
    <location>
        <begin position="375"/>
        <end position="389"/>
    </location>
</feature>
<dbReference type="PANTHER" id="PTHR23183:SF0">
    <property type="entry name" value="NUCLEOLAR PROTEIN 14"/>
    <property type="match status" value="1"/>
</dbReference>
<dbReference type="OrthoDB" id="441771at2759"/>
<proteinExistence type="inferred from homology"/>
<feature type="compositionally biased region" description="Acidic residues" evidence="7">
    <location>
        <begin position="159"/>
        <end position="171"/>
    </location>
</feature>
<name>A0A5J9W5V2_9POAL</name>
<dbReference type="Gramene" id="TVU43548">
    <property type="protein sequence ID" value="TVU43548"/>
    <property type="gene ID" value="EJB05_10027"/>
</dbReference>
<evidence type="ECO:0008006" key="10">
    <source>
        <dbReference type="Google" id="ProtNLM"/>
    </source>
</evidence>
<dbReference type="GO" id="GO:0030490">
    <property type="term" value="P:maturation of SSU-rRNA"/>
    <property type="evidence" value="ECO:0007669"/>
    <property type="project" value="TreeGrafter"/>
</dbReference>
<protein>
    <recommendedName>
        <fullName evidence="10">Nucleolar protein 14</fullName>
    </recommendedName>
</protein>
<feature type="region of interest" description="Disordered" evidence="7">
    <location>
        <begin position="893"/>
        <end position="930"/>
    </location>
</feature>
<keyword evidence="9" id="KW-1185">Reference proteome</keyword>
<comment type="similarity">
    <text evidence="2">Belongs to the NOP14 family.</text>
</comment>
<feature type="compositionally biased region" description="Acidic residues" evidence="7">
    <location>
        <begin position="139"/>
        <end position="148"/>
    </location>
</feature>
<dbReference type="GO" id="GO:0032040">
    <property type="term" value="C:small-subunit processome"/>
    <property type="evidence" value="ECO:0007669"/>
    <property type="project" value="InterPro"/>
</dbReference>
<feature type="compositionally biased region" description="Acidic residues" evidence="7">
    <location>
        <begin position="335"/>
        <end position="344"/>
    </location>
</feature>
<dbReference type="PANTHER" id="PTHR23183">
    <property type="entry name" value="NOP14"/>
    <property type="match status" value="1"/>
</dbReference>
<feature type="region of interest" description="Disordered" evidence="7">
    <location>
        <begin position="1"/>
        <end position="34"/>
    </location>
</feature>
<feature type="compositionally biased region" description="Acidic residues" evidence="7">
    <location>
        <begin position="393"/>
        <end position="424"/>
    </location>
</feature>
<evidence type="ECO:0000256" key="7">
    <source>
        <dbReference type="SAM" id="MobiDB-lite"/>
    </source>
</evidence>
<organism evidence="8 9">
    <name type="scientific">Eragrostis curvula</name>
    <name type="common">weeping love grass</name>
    <dbReference type="NCBI Taxonomy" id="38414"/>
    <lineage>
        <taxon>Eukaryota</taxon>
        <taxon>Viridiplantae</taxon>
        <taxon>Streptophyta</taxon>
        <taxon>Embryophyta</taxon>
        <taxon>Tracheophyta</taxon>
        <taxon>Spermatophyta</taxon>
        <taxon>Magnoliopsida</taxon>
        <taxon>Liliopsida</taxon>
        <taxon>Poales</taxon>
        <taxon>Poaceae</taxon>
        <taxon>PACMAD clade</taxon>
        <taxon>Chloridoideae</taxon>
        <taxon>Eragrostideae</taxon>
        <taxon>Eragrostidinae</taxon>
        <taxon>Eragrostis</taxon>
    </lineage>
</organism>
<feature type="region of interest" description="Disordered" evidence="7">
    <location>
        <begin position="130"/>
        <end position="208"/>
    </location>
</feature>
<gene>
    <name evidence="8" type="ORF">EJB05_10027</name>
</gene>
<accession>A0A5J9W5V2</accession>
<reference evidence="8 9" key="1">
    <citation type="journal article" date="2019" name="Sci. Rep.">
        <title>A high-quality genome of Eragrostis curvula grass provides insights into Poaceae evolution and supports new strategies to enhance forage quality.</title>
        <authorList>
            <person name="Carballo J."/>
            <person name="Santos B.A.C.M."/>
            <person name="Zappacosta D."/>
            <person name="Garbus I."/>
            <person name="Selva J.P."/>
            <person name="Gallo C.A."/>
            <person name="Diaz A."/>
            <person name="Albertini E."/>
            <person name="Caccamo M."/>
            <person name="Echenique V."/>
        </authorList>
    </citation>
    <scope>NUCLEOTIDE SEQUENCE [LARGE SCALE GENOMIC DNA]</scope>
    <source>
        <strain evidence="9">cv. Victoria</strain>
        <tissue evidence="8">Leaf</tissue>
    </source>
</reference>
<comment type="subcellular location">
    <subcellularLocation>
        <location evidence="1">Nucleus</location>
        <location evidence="1">Nucleolus</location>
    </subcellularLocation>
</comment>
<evidence type="ECO:0000256" key="4">
    <source>
        <dbReference type="ARBA" id="ARBA00022552"/>
    </source>
</evidence>
<feature type="compositionally biased region" description="Low complexity" evidence="7">
    <location>
        <begin position="1"/>
        <end position="14"/>
    </location>
</feature>
<dbReference type="EMBL" id="RWGY01000005">
    <property type="protein sequence ID" value="TVU43548.1"/>
    <property type="molecule type" value="Genomic_DNA"/>
</dbReference>
<evidence type="ECO:0000256" key="2">
    <source>
        <dbReference type="ARBA" id="ARBA00007466"/>
    </source>
</evidence>
<evidence type="ECO:0000256" key="5">
    <source>
        <dbReference type="ARBA" id="ARBA00023242"/>
    </source>
</evidence>
<sequence>MAKTNPLAAAAAAAAEKKKGKGKKKGKNAPTKVAMKARGAAAAAADNPFESIWSRRKFDVLGKKRKGEERRIGRSRSEAIRKRENTLLKEFEASGKSSMFQDRRIGERDDSLPEFDKAILRQQRERLAKLKRESKYNLSDEDDDELNDHDDHILSGKDDFDEEVPLDDGSDEEGKMVLSKKRLSLQSGDQPSETDLAEDAQGPKSKKEVMMEIISKSKYYKAQKAKEREEDEHLVDKLDSDFASLAQTQALLSLTESAKGKINKNDSSTGLTGKEIFNKAKPDTYEKLVKEMVMDQRARPSDRTKTSEEIAQEEKERLEKLEKERQERMLGIAGSDEDDDDEDDHPMKRDNSKPLSGDDLGDSFNLDESTKKKKGWVDEIYEREGREIGDDAAGSDDEESDDEDAGDDEEDHDEDAGDEDDASDNEFGNMSARDWEQSDDDEVDIREDEMEDLGDKEREVSGKVVKKGAHISKGESNEKPPVKNGSLPFVIDAPSNLKDLSSLLDGRSETEIIEIISRIRTCNSIRLAAENRRKMQVFYGVLLQYFAVLATQSPVKFKIIDTLVKPLIEMSAETPYFAAICARERLIHTRTRLCEDIKVPGKSSWPNLKTLLLLRLWSLIFPCSDFRHVVATPMLLLMCEYLMRCPIQSGRDVAVGSFLCSMVLVATKESKKFCPEAIVFLQSLLVTSLKGKVGTQLPSQINDQFMELKTMKPWLNIHEQVPEVNPLNVLEIMGMNPDAPYFSSDNFKAGVLLSVVECLRGFVIIHEELCSFPEIFLPISSLLQELLDESDLPGLLHDIFHEVIDLIKMRSDEHHSSREPLQMRKKKPEPIKQLNPKFEENYIKGLDFDPDRERAQMKKLKRRLIKEKRGAIQELRKDNHFLFAVKEKERMKQEQEIAEKRRKDMAFLEQQESAFKSGQLGKGRGMKRRR</sequence>